<evidence type="ECO:0000313" key="3">
    <source>
        <dbReference type="Proteomes" id="UP000789739"/>
    </source>
</evidence>
<protein>
    <submittedName>
        <fullName evidence="2">4020_t:CDS:1</fullName>
    </submittedName>
</protein>
<evidence type="ECO:0000313" key="2">
    <source>
        <dbReference type="EMBL" id="CAG8593133.1"/>
    </source>
</evidence>
<organism evidence="2 3">
    <name type="scientific">Paraglomus brasilianum</name>
    <dbReference type="NCBI Taxonomy" id="144538"/>
    <lineage>
        <taxon>Eukaryota</taxon>
        <taxon>Fungi</taxon>
        <taxon>Fungi incertae sedis</taxon>
        <taxon>Mucoromycota</taxon>
        <taxon>Glomeromycotina</taxon>
        <taxon>Glomeromycetes</taxon>
        <taxon>Paraglomerales</taxon>
        <taxon>Paraglomeraceae</taxon>
        <taxon>Paraglomus</taxon>
    </lineage>
</organism>
<accession>A0A9N9C764</accession>
<gene>
    <name evidence="2" type="ORF">PBRASI_LOCUS7231</name>
</gene>
<feature type="compositionally biased region" description="Polar residues" evidence="1">
    <location>
        <begin position="76"/>
        <end position="105"/>
    </location>
</feature>
<name>A0A9N9C764_9GLOM</name>
<reference evidence="2" key="1">
    <citation type="submission" date="2021-06" db="EMBL/GenBank/DDBJ databases">
        <authorList>
            <person name="Kallberg Y."/>
            <person name="Tangrot J."/>
            <person name="Rosling A."/>
        </authorList>
    </citation>
    <scope>NUCLEOTIDE SEQUENCE</scope>
    <source>
        <strain evidence="2">BR232B</strain>
    </source>
</reference>
<proteinExistence type="predicted"/>
<feature type="region of interest" description="Disordered" evidence="1">
    <location>
        <begin position="72"/>
        <end position="123"/>
    </location>
</feature>
<dbReference type="AlphaFoldDB" id="A0A9N9C764"/>
<comment type="caution">
    <text evidence="2">The sequence shown here is derived from an EMBL/GenBank/DDBJ whole genome shotgun (WGS) entry which is preliminary data.</text>
</comment>
<evidence type="ECO:0000256" key="1">
    <source>
        <dbReference type="SAM" id="MobiDB-lite"/>
    </source>
</evidence>
<dbReference type="EMBL" id="CAJVPI010001078">
    <property type="protein sequence ID" value="CAG8593133.1"/>
    <property type="molecule type" value="Genomic_DNA"/>
</dbReference>
<dbReference type="Proteomes" id="UP000789739">
    <property type="component" value="Unassembled WGS sequence"/>
</dbReference>
<sequence>MTALARLVLAGDDKLASLVSQVYLALESDPLHPLYEHLDRVQTILVYLCAPNPETRKHMRSDLMQLAADLSPRPNVHTSTSLPNPNTCTNTSVTSSQKRSASCSKLEQPKVTEKRPLKRARAGPYDMVVDLGNPPKKLQKGNASIIPNVHDGQAASFTPMATSEQQSLLQSSRMQHTSLTSGLNQIQEGNVPPVGNSFVADIIGGQQLQPLPFVVRTNGGFAPVYSDGFGNIYNSPPSYNTDDI</sequence>
<keyword evidence="3" id="KW-1185">Reference proteome</keyword>